<evidence type="ECO:0000313" key="2">
    <source>
        <dbReference type="EMBL" id="KAJ9579700.1"/>
    </source>
</evidence>
<protein>
    <submittedName>
        <fullName evidence="2">Uncharacterized protein</fullName>
    </submittedName>
</protein>
<evidence type="ECO:0000313" key="3">
    <source>
        <dbReference type="Proteomes" id="UP001233999"/>
    </source>
</evidence>
<accession>A0AAD8E739</accession>
<dbReference type="Proteomes" id="UP001233999">
    <property type="component" value="Unassembled WGS sequence"/>
</dbReference>
<keyword evidence="3" id="KW-1185">Reference proteome</keyword>
<sequence length="104" mass="11320">FVMGKLMHLLEYSTIVDAGAERLSSVRPPSSNIENVGLSEDSLPSSPSTMTEVRFNRGQLIQQGSFSPLYNSPLISWSVVLSCVNIRLPALLRVGNSTMLPPSE</sequence>
<feature type="non-terminal residue" evidence="2">
    <location>
        <position position="104"/>
    </location>
</feature>
<comment type="caution">
    <text evidence="2">The sequence shown here is derived from an EMBL/GenBank/DDBJ whole genome shotgun (WGS) entry which is preliminary data.</text>
</comment>
<organism evidence="2 3">
    <name type="scientific">Diploptera punctata</name>
    <name type="common">Pacific beetle cockroach</name>
    <dbReference type="NCBI Taxonomy" id="6984"/>
    <lineage>
        <taxon>Eukaryota</taxon>
        <taxon>Metazoa</taxon>
        <taxon>Ecdysozoa</taxon>
        <taxon>Arthropoda</taxon>
        <taxon>Hexapoda</taxon>
        <taxon>Insecta</taxon>
        <taxon>Pterygota</taxon>
        <taxon>Neoptera</taxon>
        <taxon>Polyneoptera</taxon>
        <taxon>Dictyoptera</taxon>
        <taxon>Blattodea</taxon>
        <taxon>Blaberoidea</taxon>
        <taxon>Blaberidae</taxon>
        <taxon>Diplopterinae</taxon>
        <taxon>Diploptera</taxon>
    </lineage>
</organism>
<evidence type="ECO:0000256" key="1">
    <source>
        <dbReference type="SAM" id="MobiDB-lite"/>
    </source>
</evidence>
<gene>
    <name evidence="2" type="ORF">L9F63_004626</name>
</gene>
<dbReference type="AlphaFoldDB" id="A0AAD8E739"/>
<feature type="non-terminal residue" evidence="2">
    <location>
        <position position="1"/>
    </location>
</feature>
<feature type="region of interest" description="Disordered" evidence="1">
    <location>
        <begin position="28"/>
        <end position="49"/>
    </location>
</feature>
<reference evidence="2" key="1">
    <citation type="journal article" date="2023" name="IScience">
        <title>Live-bearing cockroach genome reveals convergent evolutionary mechanisms linked to viviparity in insects and beyond.</title>
        <authorList>
            <person name="Fouks B."/>
            <person name="Harrison M.C."/>
            <person name="Mikhailova A.A."/>
            <person name="Marchal E."/>
            <person name="English S."/>
            <person name="Carruthers M."/>
            <person name="Jennings E.C."/>
            <person name="Chiamaka E.L."/>
            <person name="Frigard R.A."/>
            <person name="Pippel M."/>
            <person name="Attardo G.M."/>
            <person name="Benoit J.B."/>
            <person name="Bornberg-Bauer E."/>
            <person name="Tobe S.S."/>
        </authorList>
    </citation>
    <scope>NUCLEOTIDE SEQUENCE</scope>
    <source>
        <strain evidence="2">Stay&amp;Tobe</strain>
    </source>
</reference>
<proteinExistence type="predicted"/>
<dbReference type="EMBL" id="JASPKZ010008379">
    <property type="protein sequence ID" value="KAJ9579700.1"/>
    <property type="molecule type" value="Genomic_DNA"/>
</dbReference>
<reference evidence="2" key="2">
    <citation type="submission" date="2023-05" db="EMBL/GenBank/DDBJ databases">
        <authorList>
            <person name="Fouks B."/>
        </authorList>
    </citation>
    <scope>NUCLEOTIDE SEQUENCE</scope>
    <source>
        <strain evidence="2">Stay&amp;Tobe</strain>
        <tissue evidence="2">Testes</tissue>
    </source>
</reference>
<name>A0AAD8E739_DIPPU</name>